<comment type="subcellular location">
    <subcellularLocation>
        <location evidence="1">Mitochondrion inner membrane</location>
        <topology evidence="1">Single-pass membrane protein</topology>
    </subcellularLocation>
</comment>
<evidence type="ECO:0000256" key="1">
    <source>
        <dbReference type="ARBA" id="ARBA00004434"/>
    </source>
</evidence>
<evidence type="ECO:0000256" key="5">
    <source>
        <dbReference type="ARBA" id="ARBA00023128"/>
    </source>
</evidence>
<dbReference type="Pfam" id="PF07766">
    <property type="entry name" value="LETM1_RBD"/>
    <property type="match status" value="1"/>
</dbReference>
<dbReference type="GO" id="GO:0030003">
    <property type="term" value="P:intracellular monoatomic cation homeostasis"/>
    <property type="evidence" value="ECO:0007669"/>
    <property type="project" value="TreeGrafter"/>
</dbReference>
<gene>
    <name evidence="9" type="ORF">BCR42DRAFT_417543</name>
</gene>
<dbReference type="EMBL" id="MCGE01000014">
    <property type="protein sequence ID" value="ORZ14727.1"/>
    <property type="molecule type" value="Genomic_DNA"/>
</dbReference>
<keyword evidence="6" id="KW-0472">Membrane</keyword>
<organism evidence="9 10">
    <name type="scientific">Absidia repens</name>
    <dbReference type="NCBI Taxonomy" id="90262"/>
    <lineage>
        <taxon>Eukaryota</taxon>
        <taxon>Fungi</taxon>
        <taxon>Fungi incertae sedis</taxon>
        <taxon>Mucoromycota</taxon>
        <taxon>Mucoromycotina</taxon>
        <taxon>Mucoromycetes</taxon>
        <taxon>Mucorales</taxon>
        <taxon>Cunninghamellaceae</taxon>
        <taxon>Absidia</taxon>
    </lineage>
</organism>
<dbReference type="GO" id="GO:0005743">
    <property type="term" value="C:mitochondrial inner membrane"/>
    <property type="evidence" value="ECO:0007669"/>
    <property type="project" value="UniProtKB-SubCell"/>
</dbReference>
<keyword evidence="10" id="KW-1185">Reference proteome</keyword>
<evidence type="ECO:0000259" key="8">
    <source>
        <dbReference type="PROSITE" id="PS51758"/>
    </source>
</evidence>
<dbReference type="PROSITE" id="PS51758">
    <property type="entry name" value="LETM1_RBD"/>
    <property type="match status" value="1"/>
</dbReference>
<keyword evidence="4" id="KW-1133">Transmembrane helix</keyword>
<comment type="caution">
    <text evidence="9">The sequence shown here is derived from an EMBL/GenBank/DDBJ whole genome shotgun (WGS) entry which is preliminary data.</text>
</comment>
<reference evidence="9 10" key="1">
    <citation type="submission" date="2016-07" db="EMBL/GenBank/DDBJ databases">
        <title>Pervasive Adenine N6-methylation of Active Genes in Fungi.</title>
        <authorList>
            <consortium name="DOE Joint Genome Institute"/>
            <person name="Mondo S.J."/>
            <person name="Dannebaum R.O."/>
            <person name="Kuo R.C."/>
            <person name="Labutti K."/>
            <person name="Haridas S."/>
            <person name="Kuo A."/>
            <person name="Salamov A."/>
            <person name="Ahrendt S.R."/>
            <person name="Lipzen A."/>
            <person name="Sullivan W."/>
            <person name="Andreopoulos W.B."/>
            <person name="Clum A."/>
            <person name="Lindquist E."/>
            <person name="Daum C."/>
            <person name="Ramamoorthy G.K."/>
            <person name="Gryganskyi A."/>
            <person name="Culley D."/>
            <person name="Magnuson J.K."/>
            <person name="James T.Y."/>
            <person name="O'Malley M.A."/>
            <person name="Stajich J.E."/>
            <person name="Spatafora J.W."/>
            <person name="Visel A."/>
            <person name="Grigoriev I.V."/>
        </authorList>
    </citation>
    <scope>NUCLEOTIDE SEQUENCE [LARGE SCALE GENOMIC DNA]</scope>
    <source>
        <strain evidence="9 10">NRRL 1336</strain>
    </source>
</reference>
<evidence type="ECO:0000256" key="7">
    <source>
        <dbReference type="PROSITE-ProRule" id="PRU01094"/>
    </source>
</evidence>
<dbReference type="STRING" id="90262.A0A1X2IDY1"/>
<evidence type="ECO:0000256" key="6">
    <source>
        <dbReference type="ARBA" id="ARBA00023136"/>
    </source>
</evidence>
<dbReference type="AlphaFoldDB" id="A0A1X2IDY1"/>
<feature type="domain" description="Letm1 RBD" evidence="8">
    <location>
        <begin position="1"/>
        <end position="164"/>
    </location>
</feature>
<dbReference type="OrthoDB" id="73691at2759"/>
<dbReference type="Proteomes" id="UP000193560">
    <property type="component" value="Unassembled WGS sequence"/>
</dbReference>
<protein>
    <submittedName>
        <fullName evidence="9">LETM1-like protein-domain-containing protein</fullName>
    </submittedName>
</protein>
<dbReference type="PANTHER" id="PTHR14009:SF1">
    <property type="entry name" value="MITOCHONDRIAL PROTON_CALCIUM EXCHANGER PROTEIN"/>
    <property type="match status" value="1"/>
</dbReference>
<keyword evidence="2" id="KW-0812">Transmembrane</keyword>
<keyword evidence="5 7" id="KW-0496">Mitochondrion</keyword>
<proteinExistence type="predicted"/>
<dbReference type="GO" id="GO:0043022">
    <property type="term" value="F:ribosome binding"/>
    <property type="evidence" value="ECO:0007669"/>
    <property type="project" value="InterPro"/>
</dbReference>
<evidence type="ECO:0000313" key="9">
    <source>
        <dbReference type="EMBL" id="ORZ14727.1"/>
    </source>
</evidence>
<dbReference type="InterPro" id="IPR044202">
    <property type="entry name" value="LETM1/MDM38-like"/>
</dbReference>
<evidence type="ECO:0000256" key="4">
    <source>
        <dbReference type="ARBA" id="ARBA00022989"/>
    </source>
</evidence>
<dbReference type="InterPro" id="IPR033122">
    <property type="entry name" value="LETM1-like_RBD"/>
</dbReference>
<accession>A0A1X2IDY1</accession>
<dbReference type="PANTHER" id="PTHR14009">
    <property type="entry name" value="LEUCINE ZIPPER-EF-HAND CONTAINING TRANSMEMBRANE PROTEIN"/>
    <property type="match status" value="1"/>
</dbReference>
<name>A0A1X2IDY1_9FUNG</name>
<keyword evidence="3" id="KW-0999">Mitochondrion inner membrane</keyword>
<evidence type="ECO:0000313" key="10">
    <source>
        <dbReference type="Proteomes" id="UP000193560"/>
    </source>
</evidence>
<evidence type="ECO:0000256" key="2">
    <source>
        <dbReference type="ARBA" id="ARBA00022692"/>
    </source>
</evidence>
<evidence type="ECO:0000256" key="3">
    <source>
        <dbReference type="ARBA" id="ARBA00022792"/>
    </source>
</evidence>
<sequence length="164" mass="19071">MYKQRQKLDKLRQTMSTNVLKSAENVKGISPADFLSLSKFAKIAKHYEYDFGLDQIDRAHLASYCRFMGLNGYGTRSMLRKRLDKHFDYLNKDDKLISQEGVDSLSLPELQRATEERGMRSVDMDQNHLQQGLKYWIANQSIEPPIARGLLVFSRMFLLNANYK</sequence>